<organism evidence="3 4">
    <name type="scientific">Aspergillus steynii IBT 23096</name>
    <dbReference type="NCBI Taxonomy" id="1392250"/>
    <lineage>
        <taxon>Eukaryota</taxon>
        <taxon>Fungi</taxon>
        <taxon>Dikarya</taxon>
        <taxon>Ascomycota</taxon>
        <taxon>Pezizomycotina</taxon>
        <taxon>Eurotiomycetes</taxon>
        <taxon>Eurotiomycetidae</taxon>
        <taxon>Eurotiales</taxon>
        <taxon>Aspergillaceae</taxon>
        <taxon>Aspergillus</taxon>
        <taxon>Aspergillus subgen. Circumdati</taxon>
    </lineage>
</organism>
<feature type="region of interest" description="Disordered" evidence="1">
    <location>
        <begin position="51"/>
        <end position="78"/>
    </location>
</feature>
<keyword evidence="2" id="KW-1133">Transmembrane helix</keyword>
<name>A0A2I2GE60_9EURO</name>
<evidence type="ECO:0000313" key="3">
    <source>
        <dbReference type="EMBL" id="PLB51142.1"/>
    </source>
</evidence>
<feature type="region of interest" description="Disordered" evidence="1">
    <location>
        <begin position="102"/>
        <end position="132"/>
    </location>
</feature>
<proteinExistence type="predicted"/>
<feature type="compositionally biased region" description="Polar residues" evidence="1">
    <location>
        <begin position="65"/>
        <end position="78"/>
    </location>
</feature>
<feature type="transmembrane region" description="Helical" evidence="2">
    <location>
        <begin position="138"/>
        <end position="162"/>
    </location>
</feature>
<evidence type="ECO:0000313" key="4">
    <source>
        <dbReference type="Proteomes" id="UP000234275"/>
    </source>
</evidence>
<comment type="caution">
    <text evidence="3">The sequence shown here is derived from an EMBL/GenBank/DDBJ whole genome shotgun (WGS) entry which is preliminary data.</text>
</comment>
<dbReference type="EMBL" id="MSFO01000003">
    <property type="protein sequence ID" value="PLB51142.1"/>
    <property type="molecule type" value="Genomic_DNA"/>
</dbReference>
<keyword evidence="2" id="KW-0472">Membrane</keyword>
<keyword evidence="2" id="KW-0812">Transmembrane</keyword>
<protein>
    <submittedName>
        <fullName evidence="3">Uncharacterized protein</fullName>
    </submittedName>
</protein>
<keyword evidence="4" id="KW-1185">Reference proteome</keyword>
<dbReference type="VEuPathDB" id="FungiDB:P170DRAFT_161037"/>
<dbReference type="Proteomes" id="UP000234275">
    <property type="component" value="Unassembled WGS sequence"/>
</dbReference>
<dbReference type="RefSeq" id="XP_024706444.1">
    <property type="nucleotide sequence ID" value="XM_024842571.1"/>
</dbReference>
<feature type="compositionally biased region" description="Polar residues" evidence="1">
    <location>
        <begin position="112"/>
        <end position="132"/>
    </location>
</feature>
<evidence type="ECO:0000256" key="2">
    <source>
        <dbReference type="SAM" id="Phobius"/>
    </source>
</evidence>
<sequence length="191" mass="20891">MSVIHAYRNKKELQAGISSHLISACRPSKGVVRRGELIIIIKMATESILQTDSQEPDLHARTRGGASSASQWTSTTRSQDSVVSHPLMILCSETAQNIARSKSDRRLGWSPGRSSRLSHSQYSVAQSKSQSGTRPSPFFFCFLGLVPTDYGGVGLLLLVLVLRSSPAFTSTSTFPAQPPLFSFSGDWDWVF</sequence>
<dbReference type="AlphaFoldDB" id="A0A2I2GE60"/>
<gene>
    <name evidence="3" type="ORF">P170DRAFT_161037</name>
</gene>
<reference evidence="3 4" key="1">
    <citation type="submission" date="2016-12" db="EMBL/GenBank/DDBJ databases">
        <title>The genomes of Aspergillus section Nigri reveals drivers in fungal speciation.</title>
        <authorList>
            <consortium name="DOE Joint Genome Institute"/>
            <person name="Vesth T.C."/>
            <person name="Nybo J."/>
            <person name="Theobald S."/>
            <person name="Brandl J."/>
            <person name="Frisvad J.C."/>
            <person name="Nielsen K.F."/>
            <person name="Lyhne E.K."/>
            <person name="Kogle M.E."/>
            <person name="Kuo A."/>
            <person name="Riley R."/>
            <person name="Clum A."/>
            <person name="Nolan M."/>
            <person name="Lipzen A."/>
            <person name="Salamov A."/>
            <person name="Henrissat B."/>
            <person name="Wiebenga A."/>
            <person name="De Vries R.P."/>
            <person name="Grigoriev I.V."/>
            <person name="Mortensen U.H."/>
            <person name="Andersen M.R."/>
            <person name="Baker S.E."/>
        </authorList>
    </citation>
    <scope>NUCLEOTIDE SEQUENCE [LARGE SCALE GENOMIC DNA]</scope>
    <source>
        <strain evidence="3 4">IBT 23096</strain>
    </source>
</reference>
<accession>A0A2I2GE60</accession>
<evidence type="ECO:0000256" key="1">
    <source>
        <dbReference type="SAM" id="MobiDB-lite"/>
    </source>
</evidence>
<dbReference type="GeneID" id="36550268"/>